<evidence type="ECO:0000313" key="2">
    <source>
        <dbReference type="EMBL" id="BDI07077.1"/>
    </source>
</evidence>
<name>A0ABM7YR76_9BURK</name>
<organism evidence="2 3">
    <name type="scientific">Sphaerotilus microaerophilus</name>
    <dbReference type="NCBI Taxonomy" id="2914710"/>
    <lineage>
        <taxon>Bacteria</taxon>
        <taxon>Pseudomonadati</taxon>
        <taxon>Pseudomonadota</taxon>
        <taxon>Betaproteobacteria</taxon>
        <taxon>Burkholderiales</taxon>
        <taxon>Sphaerotilaceae</taxon>
        <taxon>Sphaerotilus</taxon>
    </lineage>
</organism>
<dbReference type="EMBL" id="AP025730">
    <property type="protein sequence ID" value="BDI07077.1"/>
    <property type="molecule type" value="Genomic_DNA"/>
</dbReference>
<feature type="coiled-coil region" evidence="1">
    <location>
        <begin position="5"/>
        <end position="32"/>
    </location>
</feature>
<keyword evidence="3" id="KW-1185">Reference proteome</keyword>
<evidence type="ECO:0000313" key="3">
    <source>
        <dbReference type="Proteomes" id="UP001057498"/>
    </source>
</evidence>
<dbReference type="RefSeq" id="WP_251970301.1">
    <property type="nucleotide sequence ID" value="NZ_AP025730.1"/>
</dbReference>
<reference evidence="2" key="1">
    <citation type="submission" date="2022-04" db="EMBL/GenBank/DDBJ databases">
        <title>Whole genome sequence of Sphaerotilus sp. FB-5.</title>
        <authorList>
            <person name="Takeda M."/>
            <person name="Narihara S."/>
            <person name="Akimoto M."/>
            <person name="Akimoto R."/>
            <person name="Nishiyashiki S."/>
            <person name="Murakami T."/>
        </authorList>
    </citation>
    <scope>NUCLEOTIDE SEQUENCE</scope>
    <source>
        <strain evidence="2">FB-5</strain>
    </source>
</reference>
<accession>A0ABM7YR76</accession>
<proteinExistence type="predicted"/>
<evidence type="ECO:0000256" key="1">
    <source>
        <dbReference type="SAM" id="Coils"/>
    </source>
</evidence>
<sequence>MTDTREQWQVMVDRLRQERDELRLKLHLATAEARDEWDKVEAKWADVEARMPRVKAELKDGGQNLRAALDMVTEEISSRYERIRKLF</sequence>
<dbReference type="Proteomes" id="UP001057498">
    <property type="component" value="Chromosome"/>
</dbReference>
<gene>
    <name evidence="2" type="ORF">CATMQ487_40470</name>
</gene>
<protein>
    <submittedName>
        <fullName evidence="2">Uncharacterized protein</fullName>
    </submittedName>
</protein>
<keyword evidence="1" id="KW-0175">Coiled coil</keyword>